<dbReference type="EMBL" id="AEAH01004219">
    <property type="protein sequence ID" value="EGH35925.1"/>
    <property type="molecule type" value="Genomic_DNA"/>
</dbReference>
<gene>
    <name evidence="1" type="ORF">PSYJA_45511</name>
</gene>
<reference evidence="1 2" key="1">
    <citation type="journal article" date="2011" name="PLoS Pathog.">
        <title>Dynamic evolution of pathogenicity revealed by sequencing and comparative genomics of 19 Pseudomonas syringae isolates.</title>
        <authorList>
            <person name="Baltrus D.A."/>
            <person name="Nishimura M.T."/>
            <person name="Romanchuk A."/>
            <person name="Chang J.H."/>
            <person name="Mukhtar M.S."/>
            <person name="Cherkis K."/>
            <person name="Roach J."/>
            <person name="Grant S.R."/>
            <person name="Jones C.D."/>
            <person name="Dangl J.L."/>
        </authorList>
    </citation>
    <scope>NUCLEOTIDE SEQUENCE [LARGE SCALE GENOMIC DNA]</scope>
    <source>
        <strain evidence="2">M301072PT</strain>
    </source>
</reference>
<organism evidence="1 2">
    <name type="scientific">Pseudomonas syringae pv. japonica str. M301072</name>
    <dbReference type="NCBI Taxonomy" id="629262"/>
    <lineage>
        <taxon>Bacteria</taxon>
        <taxon>Pseudomonadati</taxon>
        <taxon>Pseudomonadota</taxon>
        <taxon>Gammaproteobacteria</taxon>
        <taxon>Pseudomonadales</taxon>
        <taxon>Pseudomonadaceae</taxon>
        <taxon>Pseudomonas</taxon>
        <taxon>Pseudomonas syringae</taxon>
    </lineage>
</organism>
<comment type="caution">
    <text evidence="1">The sequence shown here is derived from an EMBL/GenBank/DDBJ whole genome shotgun (WGS) entry which is preliminary data.</text>
</comment>
<name>F3G0D3_PSESX</name>
<sequence length="37" mass="4052">NVHKTYRVAGKEIPALHPTSLRVDTLSGRPAAPFFGF</sequence>
<feature type="non-terminal residue" evidence="1">
    <location>
        <position position="37"/>
    </location>
</feature>
<feature type="non-terminal residue" evidence="1">
    <location>
        <position position="1"/>
    </location>
</feature>
<accession>F3G0D3</accession>
<dbReference type="AlphaFoldDB" id="F3G0D3"/>
<evidence type="ECO:0000313" key="2">
    <source>
        <dbReference type="Proteomes" id="UP000004471"/>
    </source>
</evidence>
<protein>
    <submittedName>
        <fullName evidence="1">Uncharacterized protein</fullName>
    </submittedName>
</protein>
<dbReference type="Proteomes" id="UP000004471">
    <property type="component" value="Unassembled WGS sequence"/>
</dbReference>
<proteinExistence type="predicted"/>
<evidence type="ECO:0000313" key="1">
    <source>
        <dbReference type="EMBL" id="EGH35925.1"/>
    </source>
</evidence>